<dbReference type="AlphaFoldDB" id="A0A1I4MUZ1"/>
<dbReference type="STRING" id="29563.SAMN02983006_02720"/>
<evidence type="ECO:0008006" key="3">
    <source>
        <dbReference type="Google" id="ProtNLM"/>
    </source>
</evidence>
<accession>A0A1I4MUZ1</accession>
<gene>
    <name evidence="1" type="ORF">SAMN02983006_02720</name>
</gene>
<organism evidence="1 2">
    <name type="scientific">Halanaerobium salsuginis</name>
    <dbReference type="NCBI Taxonomy" id="29563"/>
    <lineage>
        <taxon>Bacteria</taxon>
        <taxon>Bacillati</taxon>
        <taxon>Bacillota</taxon>
        <taxon>Clostridia</taxon>
        <taxon>Halanaerobiales</taxon>
        <taxon>Halanaerobiaceae</taxon>
        <taxon>Halanaerobium</taxon>
    </lineage>
</organism>
<dbReference type="EMBL" id="FOTI01000060">
    <property type="protein sequence ID" value="SFM07114.1"/>
    <property type="molecule type" value="Genomic_DNA"/>
</dbReference>
<dbReference type="Proteomes" id="UP000199006">
    <property type="component" value="Unassembled WGS sequence"/>
</dbReference>
<name>A0A1I4MUZ1_9FIRM</name>
<keyword evidence="2" id="KW-1185">Reference proteome</keyword>
<protein>
    <recommendedName>
        <fullName evidence="3">DUF4365 domain-containing protein</fullName>
    </recommendedName>
</protein>
<dbReference type="OrthoDB" id="2066879at2"/>
<reference evidence="1 2" key="1">
    <citation type="submission" date="2016-10" db="EMBL/GenBank/DDBJ databases">
        <authorList>
            <person name="de Groot N.N."/>
        </authorList>
    </citation>
    <scope>NUCLEOTIDE SEQUENCE [LARGE SCALE GENOMIC DNA]</scope>
    <source>
        <strain evidence="1 2">ATCC 51327</strain>
    </source>
</reference>
<proteinExistence type="predicted"/>
<evidence type="ECO:0000313" key="2">
    <source>
        <dbReference type="Proteomes" id="UP000199006"/>
    </source>
</evidence>
<dbReference type="RefSeq" id="WP_089862710.1">
    <property type="nucleotide sequence ID" value="NZ_FOTI01000060.1"/>
</dbReference>
<sequence length="583" mass="68694">MNRKTEGLSLNCLKDFLMSSSIIVPYIEENDKTPVWDGNLFIYNNPPKGNYDHKKADLNSKIPVQVKGKTVKKLHENYTSYSFSLNDLEAYYKDGGVILFFVEIDSNDIYNRRIFYESLLPYDIKKVTNNFTCDSKKNIKLKHLKENDVKKFEDECENFIINREMQYSTKDLNLSLEEAKELIIKGKSRNSQICDYLLQNSVYLYGKKHKNDPIPLIIDKVNLASIEKKVNRNVSINGNVYFKNYKIEKNKESEKLILSDKLKLIFKDNNCKFDYIYHDNFAKRFNSIEFILKIIENGGFLISDKFISLDKAKFDYENIKNDYDNLEKIGALLNIFKIKYSRLNLDEIKNEDAKNLDMLINSMIFNKNISNINNLPGIFKVKIGNINLLIFVYKNNDKVIMKNFGDLKHSIRFKINNIEFKNASPFIILQFEDILNSDNIFPSLISKNVIESDYTRNYSEYVVNLLLNIIKVYDKTKKTSYLNAGLEISEWLKKNDQNNPIHIINEFQIYARKRDLTSVEIDLLKNIIKNNKKHEKYTILLTCIYILLQDFKNFKKIFNKLSTEQKKEVKKYPIYQLYEINKS</sequence>
<evidence type="ECO:0000313" key="1">
    <source>
        <dbReference type="EMBL" id="SFM07114.1"/>
    </source>
</evidence>